<evidence type="ECO:0000256" key="1">
    <source>
        <dbReference type="SAM" id="Phobius"/>
    </source>
</evidence>
<proteinExistence type="predicted"/>
<feature type="transmembrane region" description="Helical" evidence="1">
    <location>
        <begin position="12"/>
        <end position="28"/>
    </location>
</feature>
<dbReference type="RefSeq" id="XP_062801092.1">
    <property type="nucleotide sequence ID" value="XM_062945170.1"/>
</dbReference>
<dbReference type="EMBL" id="JAFFHC010000003">
    <property type="protein sequence ID" value="KAK4677622.1"/>
    <property type="molecule type" value="Genomic_DNA"/>
</dbReference>
<reference evidence="2 3" key="1">
    <citation type="journal article" date="2023" name="bioRxiv">
        <title>High-quality genome assemblies of four members of thePodospora anserinaspecies complex.</title>
        <authorList>
            <person name="Ament-Velasquez S.L."/>
            <person name="Vogan A.A."/>
            <person name="Wallerman O."/>
            <person name="Hartmann F."/>
            <person name="Gautier V."/>
            <person name="Silar P."/>
            <person name="Giraud T."/>
            <person name="Johannesson H."/>
        </authorList>
    </citation>
    <scope>NUCLEOTIDE SEQUENCE [LARGE SCALE GENOMIC DNA]</scope>
    <source>
        <strain evidence="2 3">CBS 124.78</strain>
    </source>
</reference>
<feature type="transmembrane region" description="Helical" evidence="1">
    <location>
        <begin position="40"/>
        <end position="58"/>
    </location>
</feature>
<keyword evidence="1" id="KW-0812">Transmembrane</keyword>
<name>A0ABR0IBV0_9PEZI</name>
<dbReference type="Proteomes" id="UP001323617">
    <property type="component" value="Unassembled WGS sequence"/>
</dbReference>
<evidence type="ECO:0000313" key="3">
    <source>
        <dbReference type="Proteomes" id="UP001323617"/>
    </source>
</evidence>
<accession>A0ABR0IBV0</accession>
<comment type="caution">
    <text evidence="2">The sequence shown here is derived from an EMBL/GenBank/DDBJ whole genome shotgun (WGS) entry which is preliminary data.</text>
</comment>
<keyword evidence="3" id="KW-1185">Reference proteome</keyword>
<protein>
    <submittedName>
        <fullName evidence="2">Uncharacterized protein</fullName>
    </submittedName>
</protein>
<dbReference type="GeneID" id="87966035"/>
<organism evidence="2 3">
    <name type="scientific">Podospora pseudoanserina</name>
    <dbReference type="NCBI Taxonomy" id="2609844"/>
    <lineage>
        <taxon>Eukaryota</taxon>
        <taxon>Fungi</taxon>
        <taxon>Dikarya</taxon>
        <taxon>Ascomycota</taxon>
        <taxon>Pezizomycotina</taxon>
        <taxon>Sordariomycetes</taxon>
        <taxon>Sordariomycetidae</taxon>
        <taxon>Sordariales</taxon>
        <taxon>Podosporaceae</taxon>
        <taxon>Podospora</taxon>
    </lineage>
</organism>
<keyword evidence="1" id="KW-0472">Membrane</keyword>
<keyword evidence="1" id="KW-1133">Transmembrane helix</keyword>
<evidence type="ECO:0000313" key="2">
    <source>
        <dbReference type="EMBL" id="KAK4677622.1"/>
    </source>
</evidence>
<gene>
    <name evidence="2" type="ORF">QC764_300390</name>
</gene>
<sequence length="65" mass="7631">MLFGWMAGVHVIFWRKVIFALAGFRFVGAKRKVCLSVLQIYPFAFFFFCFFFAVFFSFSSDSISF</sequence>